<dbReference type="Proteomes" id="UP000222542">
    <property type="component" value="Unassembled WGS sequence"/>
</dbReference>
<feature type="domain" description="F-box" evidence="1">
    <location>
        <begin position="11"/>
        <end position="45"/>
    </location>
</feature>
<comment type="caution">
    <text evidence="2">The sequence shown here is derived from an EMBL/GenBank/DDBJ whole genome shotgun (WGS) entry which is preliminary data.</text>
</comment>
<dbReference type="AlphaFoldDB" id="A0A2G3A0Z1"/>
<dbReference type="InterPro" id="IPR036047">
    <property type="entry name" value="F-box-like_dom_sf"/>
</dbReference>
<name>A0A2G3A0Z1_CAPAN</name>
<evidence type="ECO:0000313" key="3">
    <source>
        <dbReference type="Proteomes" id="UP000222542"/>
    </source>
</evidence>
<dbReference type="Gramene" id="PHT87903">
    <property type="protein sequence ID" value="PHT87903"/>
    <property type="gene ID" value="T459_10009"/>
</dbReference>
<gene>
    <name evidence="2" type="ORF">T459_10009</name>
</gene>
<dbReference type="PANTHER" id="PTHR32212:SF454">
    <property type="entry name" value="F-BOX DOMAIN, LEUCINE-RICH REPEAT DOMAIN, L DOMAIN-CONTAINING PROTEIN"/>
    <property type="match status" value="1"/>
</dbReference>
<sequence>MDNKPDWFGALPDPLILHILSSCQMKDVIRTGVLSKRWRLLWTSAHYLSFTHSPKSNRYVTEFIKSIDDALILSKSSKLNEFSVEFLYSNRFIKNSCCAMRNV</sequence>
<accession>A0A2G3A0Z1</accession>
<dbReference type="PANTHER" id="PTHR32212">
    <property type="entry name" value="CYCLIN-LIKE F-BOX"/>
    <property type="match status" value="1"/>
</dbReference>
<dbReference type="Pfam" id="PF00646">
    <property type="entry name" value="F-box"/>
    <property type="match status" value="1"/>
</dbReference>
<dbReference type="Gene3D" id="1.20.1280.50">
    <property type="match status" value="1"/>
</dbReference>
<keyword evidence="3" id="KW-1185">Reference proteome</keyword>
<dbReference type="EMBL" id="AYRZ02000003">
    <property type="protein sequence ID" value="PHT87903.1"/>
    <property type="molecule type" value="Genomic_DNA"/>
</dbReference>
<dbReference type="InterPro" id="IPR001810">
    <property type="entry name" value="F-box_dom"/>
</dbReference>
<proteinExistence type="predicted"/>
<reference evidence="2 3" key="2">
    <citation type="journal article" date="2017" name="Genome Biol.">
        <title>New reference genome sequences of hot pepper reveal the massive evolution of plant disease-resistance genes by retroduplication.</title>
        <authorList>
            <person name="Kim S."/>
            <person name="Park J."/>
            <person name="Yeom S.I."/>
            <person name="Kim Y.M."/>
            <person name="Seo E."/>
            <person name="Kim K.T."/>
            <person name="Kim M.S."/>
            <person name="Lee J.M."/>
            <person name="Cheong K."/>
            <person name="Shin H.S."/>
            <person name="Kim S.B."/>
            <person name="Han K."/>
            <person name="Lee J."/>
            <person name="Park M."/>
            <person name="Lee H.A."/>
            <person name="Lee H.Y."/>
            <person name="Lee Y."/>
            <person name="Oh S."/>
            <person name="Lee J.H."/>
            <person name="Choi E."/>
            <person name="Choi E."/>
            <person name="Lee S.E."/>
            <person name="Jeon J."/>
            <person name="Kim H."/>
            <person name="Choi G."/>
            <person name="Song H."/>
            <person name="Lee J."/>
            <person name="Lee S.C."/>
            <person name="Kwon J.K."/>
            <person name="Lee H.Y."/>
            <person name="Koo N."/>
            <person name="Hong Y."/>
            <person name="Kim R.W."/>
            <person name="Kang W.H."/>
            <person name="Huh J.H."/>
            <person name="Kang B.C."/>
            <person name="Yang T.J."/>
            <person name="Lee Y.H."/>
            <person name="Bennetzen J.L."/>
            <person name="Choi D."/>
        </authorList>
    </citation>
    <scope>NUCLEOTIDE SEQUENCE [LARGE SCALE GENOMIC DNA]</scope>
    <source>
        <strain evidence="3">cv. CM334</strain>
    </source>
</reference>
<dbReference type="SUPFAM" id="SSF81383">
    <property type="entry name" value="F-box domain"/>
    <property type="match status" value="1"/>
</dbReference>
<protein>
    <recommendedName>
        <fullName evidence="1">F-box domain-containing protein</fullName>
    </recommendedName>
</protein>
<reference evidence="2 3" key="1">
    <citation type="journal article" date="2014" name="Nat. Genet.">
        <title>Genome sequence of the hot pepper provides insights into the evolution of pungency in Capsicum species.</title>
        <authorList>
            <person name="Kim S."/>
            <person name="Park M."/>
            <person name="Yeom S.I."/>
            <person name="Kim Y.M."/>
            <person name="Lee J.M."/>
            <person name="Lee H.A."/>
            <person name="Seo E."/>
            <person name="Choi J."/>
            <person name="Cheong K."/>
            <person name="Kim K.T."/>
            <person name="Jung K."/>
            <person name="Lee G.W."/>
            <person name="Oh S.K."/>
            <person name="Bae C."/>
            <person name="Kim S.B."/>
            <person name="Lee H.Y."/>
            <person name="Kim S.Y."/>
            <person name="Kim M.S."/>
            <person name="Kang B.C."/>
            <person name="Jo Y.D."/>
            <person name="Yang H.B."/>
            <person name="Jeong H.J."/>
            <person name="Kang W.H."/>
            <person name="Kwon J.K."/>
            <person name="Shin C."/>
            <person name="Lim J.Y."/>
            <person name="Park J.H."/>
            <person name="Huh J.H."/>
            <person name="Kim J.S."/>
            <person name="Kim B.D."/>
            <person name="Cohen O."/>
            <person name="Paran I."/>
            <person name="Suh M.C."/>
            <person name="Lee S.B."/>
            <person name="Kim Y.K."/>
            <person name="Shin Y."/>
            <person name="Noh S.J."/>
            <person name="Park J."/>
            <person name="Seo Y.S."/>
            <person name="Kwon S.Y."/>
            <person name="Kim H.A."/>
            <person name="Park J.M."/>
            <person name="Kim H.J."/>
            <person name="Choi S.B."/>
            <person name="Bosland P.W."/>
            <person name="Reeves G."/>
            <person name="Jo S.H."/>
            <person name="Lee B.W."/>
            <person name="Cho H.T."/>
            <person name="Choi H.S."/>
            <person name="Lee M.S."/>
            <person name="Yu Y."/>
            <person name="Do Choi Y."/>
            <person name="Park B.S."/>
            <person name="van Deynze A."/>
            <person name="Ashrafi H."/>
            <person name="Hill T."/>
            <person name="Kim W.T."/>
            <person name="Pai H.S."/>
            <person name="Ahn H.K."/>
            <person name="Yeam I."/>
            <person name="Giovannoni J.J."/>
            <person name="Rose J.K."/>
            <person name="Sorensen I."/>
            <person name="Lee S.J."/>
            <person name="Kim R.W."/>
            <person name="Choi I.Y."/>
            <person name="Choi B.S."/>
            <person name="Lim J.S."/>
            <person name="Lee Y.H."/>
            <person name="Choi D."/>
        </authorList>
    </citation>
    <scope>NUCLEOTIDE SEQUENCE [LARGE SCALE GENOMIC DNA]</scope>
    <source>
        <strain evidence="3">cv. CM334</strain>
    </source>
</reference>
<evidence type="ECO:0000259" key="1">
    <source>
        <dbReference type="Pfam" id="PF00646"/>
    </source>
</evidence>
<organism evidence="2 3">
    <name type="scientific">Capsicum annuum</name>
    <name type="common">Capsicum pepper</name>
    <dbReference type="NCBI Taxonomy" id="4072"/>
    <lineage>
        <taxon>Eukaryota</taxon>
        <taxon>Viridiplantae</taxon>
        <taxon>Streptophyta</taxon>
        <taxon>Embryophyta</taxon>
        <taxon>Tracheophyta</taxon>
        <taxon>Spermatophyta</taxon>
        <taxon>Magnoliopsida</taxon>
        <taxon>eudicotyledons</taxon>
        <taxon>Gunneridae</taxon>
        <taxon>Pentapetalae</taxon>
        <taxon>asterids</taxon>
        <taxon>lamiids</taxon>
        <taxon>Solanales</taxon>
        <taxon>Solanaceae</taxon>
        <taxon>Solanoideae</taxon>
        <taxon>Capsiceae</taxon>
        <taxon>Capsicum</taxon>
    </lineage>
</organism>
<evidence type="ECO:0000313" key="2">
    <source>
        <dbReference type="EMBL" id="PHT87903.1"/>
    </source>
</evidence>